<gene>
    <name evidence="1" type="ORF">chiPu_0028801</name>
</gene>
<protein>
    <submittedName>
        <fullName evidence="1">Uncharacterized protein</fullName>
    </submittedName>
</protein>
<sequence>VTSALLSTDLSFCLLRSIKTNSKHKNGEGISLDWSVFCVLFKKF</sequence>
<evidence type="ECO:0000313" key="1">
    <source>
        <dbReference type="EMBL" id="GCC44979.1"/>
    </source>
</evidence>
<dbReference type="Proteomes" id="UP000287033">
    <property type="component" value="Unassembled WGS sequence"/>
</dbReference>
<evidence type="ECO:0000313" key="2">
    <source>
        <dbReference type="Proteomes" id="UP000287033"/>
    </source>
</evidence>
<accession>A0A401TQU7</accession>
<name>A0A401TQU7_CHIPU</name>
<dbReference type="EMBL" id="BEZZ01140663">
    <property type="protein sequence ID" value="GCC44979.1"/>
    <property type="molecule type" value="Genomic_DNA"/>
</dbReference>
<comment type="caution">
    <text evidence="1">The sequence shown here is derived from an EMBL/GenBank/DDBJ whole genome shotgun (WGS) entry which is preliminary data.</text>
</comment>
<feature type="non-terminal residue" evidence="1">
    <location>
        <position position="1"/>
    </location>
</feature>
<keyword evidence="2" id="KW-1185">Reference proteome</keyword>
<proteinExistence type="predicted"/>
<dbReference type="AlphaFoldDB" id="A0A401TQU7"/>
<reference evidence="1 2" key="1">
    <citation type="journal article" date="2018" name="Nat. Ecol. Evol.">
        <title>Shark genomes provide insights into elasmobranch evolution and the origin of vertebrates.</title>
        <authorList>
            <person name="Hara Y"/>
            <person name="Yamaguchi K"/>
            <person name="Onimaru K"/>
            <person name="Kadota M"/>
            <person name="Koyanagi M"/>
            <person name="Keeley SD"/>
            <person name="Tatsumi K"/>
            <person name="Tanaka K"/>
            <person name="Motone F"/>
            <person name="Kageyama Y"/>
            <person name="Nozu R"/>
            <person name="Adachi N"/>
            <person name="Nishimura O"/>
            <person name="Nakagawa R"/>
            <person name="Tanegashima C"/>
            <person name="Kiyatake I"/>
            <person name="Matsumoto R"/>
            <person name="Murakumo K"/>
            <person name="Nishida K"/>
            <person name="Terakita A"/>
            <person name="Kuratani S"/>
            <person name="Sato K"/>
            <person name="Hyodo S Kuraku.S."/>
        </authorList>
    </citation>
    <scope>NUCLEOTIDE SEQUENCE [LARGE SCALE GENOMIC DNA]</scope>
</reference>
<organism evidence="1 2">
    <name type="scientific">Chiloscyllium punctatum</name>
    <name type="common">Brownbanded bambooshark</name>
    <name type="synonym">Hemiscyllium punctatum</name>
    <dbReference type="NCBI Taxonomy" id="137246"/>
    <lineage>
        <taxon>Eukaryota</taxon>
        <taxon>Metazoa</taxon>
        <taxon>Chordata</taxon>
        <taxon>Craniata</taxon>
        <taxon>Vertebrata</taxon>
        <taxon>Chondrichthyes</taxon>
        <taxon>Elasmobranchii</taxon>
        <taxon>Galeomorphii</taxon>
        <taxon>Galeoidea</taxon>
        <taxon>Orectolobiformes</taxon>
        <taxon>Hemiscylliidae</taxon>
        <taxon>Chiloscyllium</taxon>
    </lineage>
</organism>